<name>A0A0R3RHU5_9BILA</name>
<dbReference type="AlphaFoldDB" id="A0A0R3RHU5"/>
<dbReference type="GO" id="GO:0007015">
    <property type="term" value="P:actin filament organization"/>
    <property type="evidence" value="ECO:0007669"/>
    <property type="project" value="InterPro"/>
</dbReference>
<dbReference type="Pfam" id="PF14989">
    <property type="entry name" value="CCDC32"/>
    <property type="match status" value="1"/>
</dbReference>
<accession>A0A0R3RHU5</accession>
<organism evidence="1 2">
    <name type="scientific">Elaeophora elaphi</name>
    <dbReference type="NCBI Taxonomy" id="1147741"/>
    <lineage>
        <taxon>Eukaryota</taxon>
        <taxon>Metazoa</taxon>
        <taxon>Ecdysozoa</taxon>
        <taxon>Nematoda</taxon>
        <taxon>Chromadorea</taxon>
        <taxon>Rhabditida</taxon>
        <taxon>Spirurina</taxon>
        <taxon>Spiruromorpha</taxon>
        <taxon>Filarioidea</taxon>
        <taxon>Onchocercidae</taxon>
        <taxon>Elaeophora</taxon>
    </lineage>
</organism>
<dbReference type="InterPro" id="IPR028039">
    <property type="entry name" value="CCDC32"/>
</dbReference>
<evidence type="ECO:0000313" key="2">
    <source>
        <dbReference type="WBParaSite" id="EEL_0000104201-mRNA-1"/>
    </source>
</evidence>
<dbReference type="WBParaSite" id="EEL_0000104201-mRNA-1">
    <property type="protein sequence ID" value="EEL_0000104201-mRNA-1"/>
    <property type="gene ID" value="EEL_0000104201"/>
</dbReference>
<dbReference type="GO" id="GO:0051015">
    <property type="term" value="F:actin filament binding"/>
    <property type="evidence" value="ECO:0007669"/>
    <property type="project" value="TreeGrafter"/>
</dbReference>
<evidence type="ECO:0000313" key="1">
    <source>
        <dbReference type="Proteomes" id="UP000050640"/>
    </source>
</evidence>
<dbReference type="STRING" id="1147741.A0A0R3RHU5"/>
<dbReference type="GO" id="GO:0030027">
    <property type="term" value="C:lamellipodium"/>
    <property type="evidence" value="ECO:0007669"/>
    <property type="project" value="TreeGrafter"/>
</dbReference>
<protein>
    <submittedName>
        <fullName evidence="2">Neuroblastoma-amplified sequence</fullName>
    </submittedName>
</protein>
<dbReference type="Proteomes" id="UP000050640">
    <property type="component" value="Unplaced"/>
</dbReference>
<dbReference type="InterPro" id="IPR029982">
    <property type="entry name" value="Kptn"/>
</dbReference>
<dbReference type="GO" id="GO:0015629">
    <property type="term" value="C:actin cytoskeleton"/>
    <property type="evidence" value="ECO:0007669"/>
    <property type="project" value="InterPro"/>
</dbReference>
<sequence>MKMNNSVENYLNYLITKLFAENKLQKLRKDESQLASKDILDDFKSYREDKLFRLLTASDHCFEDNFTDQPIVVSYLRRKLAPQTVAVHCGELIALLEADRVALQNLEVNEEHIRLFLITKTELPVRRGIILNLCNSCGCLKDFEVRKNKISGYMSGRASFKKLEESGLEAIEMNWKERRFIPVPCCNTYSLHQISDHNVICVTLSGKVHWTDDTEPTDLVVLFNESLDDNENLEIVASDCAKESGSNDVTVLFWMPKRYFAALFKATADYKFILNYKLELDNVPSYTRITAEAAVANNRHCWLIFTASRAARLFVVQPVSLAVEEIDSIGDIYPGLDLGDLPGSAIRSNCLQTSTYRWSLLGFDTGYVIVTALSMRTNFIEDRSKLKFSGAISVLLILQHPGREDKISVLVSSTLGPAAVWMLSLSPDKSHFEWKRITVLEDTRGHDAIICSASSNQLIAIGTYGGVILVYKRTDLLSGDHYVTPYSIIEMHVSVISMIFLKDDVLAVLTTSGLHIVEATDQNDKITTVY</sequence>
<dbReference type="PANTHER" id="PTHR15435:SF2">
    <property type="entry name" value="KICSTOR COMPLEX PROTEIN KAPTIN"/>
    <property type="match status" value="1"/>
</dbReference>
<reference evidence="2" key="1">
    <citation type="submission" date="2017-02" db="UniProtKB">
        <authorList>
            <consortium name="WormBaseParasite"/>
        </authorList>
    </citation>
    <scope>IDENTIFICATION</scope>
</reference>
<keyword evidence="1" id="KW-1185">Reference proteome</keyword>
<dbReference type="PANTHER" id="PTHR15435">
    <property type="entry name" value="KICSTOR COMPLEX PROTEIN KAPTIN"/>
    <property type="match status" value="1"/>
</dbReference>
<dbReference type="GO" id="GO:0034198">
    <property type="term" value="P:cellular response to amino acid starvation"/>
    <property type="evidence" value="ECO:0007669"/>
    <property type="project" value="TreeGrafter"/>
</dbReference>
<proteinExistence type="predicted"/>
<dbReference type="GO" id="GO:1904262">
    <property type="term" value="P:negative regulation of TORC1 signaling"/>
    <property type="evidence" value="ECO:0007669"/>
    <property type="project" value="TreeGrafter"/>
</dbReference>